<organism evidence="3 4">
    <name type="scientific">Paucibacter sediminis</name>
    <dbReference type="NCBI Taxonomy" id="3019553"/>
    <lineage>
        <taxon>Bacteria</taxon>
        <taxon>Pseudomonadati</taxon>
        <taxon>Pseudomonadota</taxon>
        <taxon>Betaproteobacteria</taxon>
        <taxon>Burkholderiales</taxon>
        <taxon>Sphaerotilaceae</taxon>
        <taxon>Roseateles</taxon>
    </lineage>
</organism>
<dbReference type="Pfam" id="PF07589">
    <property type="entry name" value="PEP-CTERM"/>
    <property type="match status" value="1"/>
</dbReference>
<evidence type="ECO:0000313" key="3">
    <source>
        <dbReference type="EMBL" id="WIT13262.1"/>
    </source>
</evidence>
<dbReference type="AlphaFoldDB" id="A0AA95NHM1"/>
<reference evidence="3" key="1">
    <citation type="submission" date="2023-01" db="EMBL/GenBank/DDBJ databases">
        <title>Whole genome sequence of Paucibacter sp. S2-9 isolated from pond sediment.</title>
        <authorList>
            <person name="Jung J.Y."/>
        </authorList>
    </citation>
    <scope>NUCLEOTIDE SEQUENCE</scope>
    <source>
        <strain evidence="3">S2-9</strain>
    </source>
</reference>
<dbReference type="InterPro" id="IPR013424">
    <property type="entry name" value="Ice-binding_C"/>
</dbReference>
<feature type="signal peptide" evidence="1">
    <location>
        <begin position="1"/>
        <end position="22"/>
    </location>
</feature>
<keyword evidence="1" id="KW-0732">Signal</keyword>
<evidence type="ECO:0000259" key="2">
    <source>
        <dbReference type="Pfam" id="PF07589"/>
    </source>
</evidence>
<dbReference type="KEGG" id="pais:PFX98_06535"/>
<gene>
    <name evidence="3" type="ORF">PFX98_06535</name>
</gene>
<protein>
    <submittedName>
        <fullName evidence="3">PEP-CTERM sorting domain-containing protein</fullName>
    </submittedName>
</protein>
<evidence type="ECO:0000313" key="4">
    <source>
        <dbReference type="Proteomes" id="UP001177769"/>
    </source>
</evidence>
<evidence type="ECO:0000256" key="1">
    <source>
        <dbReference type="SAM" id="SignalP"/>
    </source>
</evidence>
<keyword evidence="4" id="KW-1185">Reference proteome</keyword>
<dbReference type="RefSeq" id="WP_285234372.1">
    <property type="nucleotide sequence ID" value="NZ_CP116346.1"/>
</dbReference>
<feature type="domain" description="Ice-binding protein C-terminal" evidence="2">
    <location>
        <begin position="342"/>
        <end position="364"/>
    </location>
</feature>
<sequence length="376" mass="37792">MHLYGRLALTATLVVTGSMASAATYSTTLLDTLGGSFSSAAAINNAGQIVGVAYTPGNVERRATRWSGSSAIDLGTLGGTDSWATDINDAGQVVGAAFLTGNTGQRATLWNGTQATDLGVLGGASSSLAYAINNAGQVVGSSYIAPFAPRHAVVWNGATITDLGSFSGPAGNSWATGINDLGQIVGGASGGGSPYGAFVWNGGAASFLSVDLSEQAKAINNLGQVTGVTYLLGDGTLHGVVWSGAATIDLPPLAGMTLSRGNAINNAGQVVGDSEGINMPGRATLWVDSKAIDLNTFLDPALASAGWVLETANGINDSGSVVGRARNVLTEQYRGYLLAVTAVPEPSAYVLMLLGLAGLALLARNGRLAGEGCAKP</sequence>
<dbReference type="NCBIfam" id="TIGR02913">
    <property type="entry name" value="HAF_rpt"/>
    <property type="match status" value="5"/>
</dbReference>
<accession>A0AA95NHM1</accession>
<dbReference type="EMBL" id="CP116346">
    <property type="protein sequence ID" value="WIT13262.1"/>
    <property type="molecule type" value="Genomic_DNA"/>
</dbReference>
<feature type="chain" id="PRO_5041688449" evidence="1">
    <location>
        <begin position="23"/>
        <end position="376"/>
    </location>
</feature>
<dbReference type="InterPro" id="IPR014262">
    <property type="entry name" value="HAF_rpt"/>
</dbReference>
<proteinExistence type="predicted"/>
<dbReference type="NCBIfam" id="TIGR02595">
    <property type="entry name" value="PEP_CTERM"/>
    <property type="match status" value="1"/>
</dbReference>
<dbReference type="Proteomes" id="UP001177769">
    <property type="component" value="Chromosome"/>
</dbReference>
<name>A0AA95NHM1_9BURK</name>